<protein>
    <submittedName>
        <fullName evidence="1">Uncharacterized protein</fullName>
    </submittedName>
</protein>
<evidence type="ECO:0000313" key="2">
    <source>
        <dbReference type="Proteomes" id="UP001153269"/>
    </source>
</evidence>
<organism evidence="1 2">
    <name type="scientific">Pleuronectes platessa</name>
    <name type="common">European plaice</name>
    <dbReference type="NCBI Taxonomy" id="8262"/>
    <lineage>
        <taxon>Eukaryota</taxon>
        <taxon>Metazoa</taxon>
        <taxon>Chordata</taxon>
        <taxon>Craniata</taxon>
        <taxon>Vertebrata</taxon>
        <taxon>Euteleostomi</taxon>
        <taxon>Actinopterygii</taxon>
        <taxon>Neopterygii</taxon>
        <taxon>Teleostei</taxon>
        <taxon>Neoteleostei</taxon>
        <taxon>Acanthomorphata</taxon>
        <taxon>Carangaria</taxon>
        <taxon>Pleuronectiformes</taxon>
        <taxon>Pleuronectoidei</taxon>
        <taxon>Pleuronectidae</taxon>
        <taxon>Pleuronectes</taxon>
    </lineage>
</organism>
<accession>A0A9N7VG12</accession>
<dbReference type="Proteomes" id="UP001153269">
    <property type="component" value="Unassembled WGS sequence"/>
</dbReference>
<gene>
    <name evidence="1" type="ORF">PLEPLA_LOCUS39382</name>
</gene>
<dbReference type="AlphaFoldDB" id="A0A9N7VG12"/>
<sequence>MKRFRTLLCPCNDVIVAGLRRTITVGLFLLPIASRLTATSAMHDGTNCSTKPKCATTSGKNLDYGQRRSLVRLHGETTKDEPGLICPKIQESPYPV</sequence>
<dbReference type="EMBL" id="CADEAL010004096">
    <property type="protein sequence ID" value="CAB1451656.1"/>
    <property type="molecule type" value="Genomic_DNA"/>
</dbReference>
<reference evidence="1" key="1">
    <citation type="submission" date="2020-03" db="EMBL/GenBank/DDBJ databases">
        <authorList>
            <person name="Weist P."/>
        </authorList>
    </citation>
    <scope>NUCLEOTIDE SEQUENCE</scope>
</reference>
<name>A0A9N7VG12_PLEPL</name>
<keyword evidence="2" id="KW-1185">Reference proteome</keyword>
<evidence type="ECO:0000313" key="1">
    <source>
        <dbReference type="EMBL" id="CAB1451656.1"/>
    </source>
</evidence>
<proteinExistence type="predicted"/>
<comment type="caution">
    <text evidence="1">The sequence shown here is derived from an EMBL/GenBank/DDBJ whole genome shotgun (WGS) entry which is preliminary data.</text>
</comment>